<protein>
    <recommendedName>
        <fullName evidence="4">Protamine P1</fullName>
    </recommendedName>
</protein>
<feature type="compositionally biased region" description="Basic and acidic residues" evidence="1">
    <location>
        <begin position="608"/>
        <end position="617"/>
    </location>
</feature>
<feature type="compositionally biased region" description="Basic and acidic residues" evidence="1">
    <location>
        <begin position="210"/>
        <end position="229"/>
    </location>
</feature>
<evidence type="ECO:0000256" key="1">
    <source>
        <dbReference type="SAM" id="MobiDB-lite"/>
    </source>
</evidence>
<feature type="region of interest" description="Disordered" evidence="1">
    <location>
        <begin position="1"/>
        <end position="26"/>
    </location>
</feature>
<feature type="region of interest" description="Disordered" evidence="1">
    <location>
        <begin position="153"/>
        <end position="229"/>
    </location>
</feature>
<evidence type="ECO:0000313" key="3">
    <source>
        <dbReference type="Proteomes" id="UP001595075"/>
    </source>
</evidence>
<feature type="compositionally biased region" description="Polar residues" evidence="1">
    <location>
        <begin position="974"/>
        <end position="987"/>
    </location>
</feature>
<gene>
    <name evidence="2" type="ORF">VTL71DRAFT_14358</name>
</gene>
<feature type="region of interest" description="Disordered" evidence="1">
    <location>
        <begin position="880"/>
        <end position="1034"/>
    </location>
</feature>
<feature type="compositionally biased region" description="Polar residues" evidence="1">
    <location>
        <begin position="491"/>
        <end position="510"/>
    </location>
</feature>
<feature type="region of interest" description="Disordered" evidence="1">
    <location>
        <begin position="431"/>
        <end position="657"/>
    </location>
</feature>
<feature type="region of interest" description="Disordered" evidence="1">
    <location>
        <begin position="800"/>
        <end position="827"/>
    </location>
</feature>
<feature type="compositionally biased region" description="Polar residues" evidence="1">
    <location>
        <begin position="929"/>
        <end position="944"/>
    </location>
</feature>
<reference evidence="2 3" key="1">
    <citation type="journal article" date="2024" name="Commun. Biol.">
        <title>Comparative genomic analysis of thermophilic fungi reveals convergent evolutionary adaptations and gene losses.</title>
        <authorList>
            <person name="Steindorff A.S."/>
            <person name="Aguilar-Pontes M.V."/>
            <person name="Robinson A.J."/>
            <person name="Andreopoulos B."/>
            <person name="LaButti K."/>
            <person name="Kuo A."/>
            <person name="Mondo S."/>
            <person name="Riley R."/>
            <person name="Otillar R."/>
            <person name="Haridas S."/>
            <person name="Lipzen A."/>
            <person name="Grimwood J."/>
            <person name="Schmutz J."/>
            <person name="Clum A."/>
            <person name="Reid I.D."/>
            <person name="Moisan M.C."/>
            <person name="Butler G."/>
            <person name="Nguyen T.T.M."/>
            <person name="Dewar K."/>
            <person name="Conant G."/>
            <person name="Drula E."/>
            <person name="Henrissat B."/>
            <person name="Hansel C."/>
            <person name="Singer S."/>
            <person name="Hutchinson M.I."/>
            <person name="de Vries R.P."/>
            <person name="Natvig D.O."/>
            <person name="Powell A.J."/>
            <person name="Tsang A."/>
            <person name="Grigoriev I.V."/>
        </authorList>
    </citation>
    <scope>NUCLEOTIDE SEQUENCE [LARGE SCALE GENOMIC DNA]</scope>
    <source>
        <strain evidence="2 3">CBS 494.80</strain>
    </source>
</reference>
<feature type="compositionally biased region" description="Basic and acidic residues" evidence="1">
    <location>
        <begin position="719"/>
        <end position="735"/>
    </location>
</feature>
<proteinExistence type="predicted"/>
<dbReference type="EMBL" id="JAZHXI010000007">
    <property type="protein sequence ID" value="KAL2069679.1"/>
    <property type="molecule type" value="Genomic_DNA"/>
</dbReference>
<feature type="compositionally biased region" description="Basic and acidic residues" evidence="1">
    <location>
        <begin position="889"/>
        <end position="925"/>
    </location>
</feature>
<feature type="compositionally biased region" description="Acidic residues" evidence="1">
    <location>
        <begin position="160"/>
        <end position="175"/>
    </location>
</feature>
<feature type="region of interest" description="Disordered" evidence="1">
    <location>
        <begin position="261"/>
        <end position="281"/>
    </location>
</feature>
<evidence type="ECO:0000313" key="2">
    <source>
        <dbReference type="EMBL" id="KAL2069679.1"/>
    </source>
</evidence>
<keyword evidence="3" id="KW-1185">Reference proteome</keyword>
<feature type="compositionally biased region" description="Polar residues" evidence="1">
    <location>
        <begin position="633"/>
        <end position="645"/>
    </location>
</feature>
<comment type="caution">
    <text evidence="2">The sequence shown here is derived from an EMBL/GenBank/DDBJ whole genome shotgun (WGS) entry which is preliminary data.</text>
</comment>
<evidence type="ECO:0008006" key="4">
    <source>
        <dbReference type="Google" id="ProtNLM"/>
    </source>
</evidence>
<feature type="region of interest" description="Disordered" evidence="1">
    <location>
        <begin position="689"/>
        <end position="746"/>
    </location>
</feature>
<organism evidence="2 3">
    <name type="scientific">Oculimacula yallundae</name>
    <dbReference type="NCBI Taxonomy" id="86028"/>
    <lineage>
        <taxon>Eukaryota</taxon>
        <taxon>Fungi</taxon>
        <taxon>Dikarya</taxon>
        <taxon>Ascomycota</taxon>
        <taxon>Pezizomycotina</taxon>
        <taxon>Leotiomycetes</taxon>
        <taxon>Helotiales</taxon>
        <taxon>Ploettnerulaceae</taxon>
        <taxon>Oculimacula</taxon>
    </lineage>
</organism>
<accession>A0ABR4CKJ8</accession>
<feature type="compositionally biased region" description="Basic and acidic residues" evidence="1">
    <location>
        <begin position="176"/>
        <end position="189"/>
    </location>
</feature>
<feature type="compositionally biased region" description="Basic and acidic residues" evidence="1">
    <location>
        <begin position="696"/>
        <end position="710"/>
    </location>
</feature>
<sequence length="1352" mass="150564">MDPYNSSYDTEDRDEEPFRCSPTYDEDDIVCLGSDSEQTAEEVAQKHQRYESEARRIVEGRLPILQSASLKGPFETGWINPWRYRPAKTKVKDQDWWQPGSEDMLFTRARVMERAAAHGLGYLQPADALSWCKATARAEAEIINETNIHSGQILRSVERDEPDNPEDLDDFESEDSDKVQDTNKADRSHTGGSLERPELSMLNHYSETSVTEKLERNTNDTKRPADRQWLKGSFVSKRARWEEPAVATPTPFSDVLERDRRRRQLSTRLSDRERAKTRKPSRLLKSFNSFKEAPQNALASVRGPITPQDIEQPRYGEISTFSRHEMTSPLGQEDFGHQNDDFDELQDNSQDYSFQMAPQSGVKSQKIEISFNDRSLADLEPDDLNVITPRTKSRKRTSRHNAKSSDIHVLDTDAGNWYDLPKLFPGKIVSLDGSEGDDQGQEDSFVTEVAPSSRNLEKFKFKKRRPKLSKATQQQPVIEPNDDRHRFDSGAESQHSDGQCSASMQFTEQGQEMVAVPEHRPISSYKVPPMLGRPSISSQTTPPKSDEDEAGGSWDLIGDVTGTSSFRRVLEALQTTSPPKSRTSTSASPYTTPKKGSLRLHVAPDSSHLLRESRPHGSVEAGPGRINVPPCSNDMSTQSFNTTPPGSMLSPVRPPPSLIRGLLSHKSKVKPSMGRGRISEMDNIQLALSQACPSSSREDSPHNSPERDLKQNSIGNDGSSKRKSSERFLVGDRETTTSPVTPHRSYEVRVPGLPTMEFTEFANESFLFLGEYITDPVPAGAPAIFEGDGEPTTPPTIHEHQIPKTFDDVSPEDDSSSLRHRTELEDSQVSNAVINSTTVAPVVSGNALDIDHLNPNHDPKLDQCDHARDSISIEAALHPVELQNPADVQTRDEDRLEQELSRKDLEDQAELGKEGSPKQGDKVAELDEGSSQKQQKEQPGNDATSPLIDTLKDQSQTSIDAESPDVQPEANNEDIITQTTPFPNTSEQADDEAHSRMNNKVAEPDNDQSTDPAAGSEASWQGCGPQSPWATEKIESLPTVFLSKEMDFSPRPEREEVIFTTESVQQEQDSPHEEMSWITMERPSTPEGSIIKPFKDFSTPTPSPARHTGDSERSSMDTQSRVDAALRNPWTRRSKSQSSGKTCKRVSFGIVPLNDEVNSPQENTHDLDTPHSPPPAQAEDTDQDEDIFNDGTTVTTTFGKHFIAATRRRQFKRILPAKRSSQLDSSPTLLEAQAEAFIAADHDIPVHQRSTSARKSPSRHLKILSDPNTNIWNESEEDDTMLGKSFSPSPAEKTPVTKNTFAGFDMVAALGEAGDFLEDWSVDSVLKNTRENESTQCVESNGMKRRRLFGLG</sequence>
<feature type="compositionally biased region" description="Low complexity" evidence="1">
    <location>
        <begin position="575"/>
        <end position="589"/>
    </location>
</feature>
<feature type="region of interest" description="Disordered" evidence="1">
    <location>
        <begin position="1081"/>
        <end position="1183"/>
    </location>
</feature>
<name>A0ABR4CKJ8_9HELO</name>
<dbReference type="Proteomes" id="UP001595075">
    <property type="component" value="Unassembled WGS sequence"/>
</dbReference>